<keyword evidence="2" id="KW-1185">Reference proteome</keyword>
<gene>
    <name evidence="1" type="ORF">PV05_08684</name>
</gene>
<organism evidence="1 2">
    <name type="scientific">Exophiala xenobiotica</name>
    <dbReference type="NCBI Taxonomy" id="348802"/>
    <lineage>
        <taxon>Eukaryota</taxon>
        <taxon>Fungi</taxon>
        <taxon>Dikarya</taxon>
        <taxon>Ascomycota</taxon>
        <taxon>Pezizomycotina</taxon>
        <taxon>Eurotiomycetes</taxon>
        <taxon>Chaetothyriomycetidae</taxon>
        <taxon>Chaetothyriales</taxon>
        <taxon>Herpotrichiellaceae</taxon>
        <taxon>Exophiala</taxon>
    </lineage>
</organism>
<protein>
    <recommendedName>
        <fullName evidence="3">BTB domain-containing protein</fullName>
    </recommendedName>
</protein>
<evidence type="ECO:0008006" key="3">
    <source>
        <dbReference type="Google" id="ProtNLM"/>
    </source>
</evidence>
<dbReference type="HOGENOM" id="CLU_1372238_0_0_1"/>
<dbReference type="RefSeq" id="XP_013313670.1">
    <property type="nucleotide sequence ID" value="XM_013458216.1"/>
</dbReference>
<dbReference type="GeneID" id="25330592"/>
<reference evidence="1 2" key="1">
    <citation type="submission" date="2015-01" db="EMBL/GenBank/DDBJ databases">
        <title>The Genome Sequence of Exophiala xenobiotica CBS118157.</title>
        <authorList>
            <consortium name="The Broad Institute Genomics Platform"/>
            <person name="Cuomo C."/>
            <person name="de Hoog S."/>
            <person name="Gorbushina A."/>
            <person name="Stielow B."/>
            <person name="Teixiera M."/>
            <person name="Abouelleil A."/>
            <person name="Chapman S.B."/>
            <person name="Priest M."/>
            <person name="Young S.K."/>
            <person name="Wortman J."/>
            <person name="Nusbaum C."/>
            <person name="Birren B."/>
        </authorList>
    </citation>
    <scope>NUCLEOTIDE SEQUENCE [LARGE SCALE GENOMIC DNA]</scope>
    <source>
        <strain evidence="1 2">CBS 118157</strain>
    </source>
</reference>
<name>A0A0D2BKR1_9EURO</name>
<dbReference type="OrthoDB" id="5275938at2759"/>
<evidence type="ECO:0000313" key="2">
    <source>
        <dbReference type="Proteomes" id="UP000054342"/>
    </source>
</evidence>
<dbReference type="EMBL" id="KN847321">
    <property type="protein sequence ID" value="KIW53086.1"/>
    <property type="molecule type" value="Genomic_DNA"/>
</dbReference>
<dbReference type="AlphaFoldDB" id="A0A0D2BKR1"/>
<accession>A0A0D2BKR1</accession>
<proteinExistence type="predicted"/>
<sequence>MESSSPTEEVVMVDPDGDLILEIRQKRSDNDEPSESGNLKRLLVSSKILTISSPVFKARLCGPFLEGQLALSNVNPPVLPLPEDDPGAMEMLTRILHHSFTITDVLRIPGLCHMAMTSDKYGCNVVIKSWFHAYLFRRAKSGPFGASELARLLSASYMLDDHEFFYRCTEIAILEMERNQNALSLQSDRTDQSCWPNRV</sequence>
<evidence type="ECO:0000313" key="1">
    <source>
        <dbReference type="EMBL" id="KIW53086.1"/>
    </source>
</evidence>
<dbReference type="Proteomes" id="UP000054342">
    <property type="component" value="Unassembled WGS sequence"/>
</dbReference>
<dbReference type="STRING" id="348802.A0A0D2BKR1"/>